<proteinExistence type="predicted"/>
<dbReference type="SMART" id="SM00530">
    <property type="entry name" value="HTH_XRE"/>
    <property type="match status" value="1"/>
</dbReference>
<organism evidence="5 6">
    <name type="scientific">Enterococcus quebecensis</name>
    <dbReference type="NCBI Taxonomy" id="903983"/>
    <lineage>
        <taxon>Bacteria</taxon>
        <taxon>Bacillati</taxon>
        <taxon>Bacillota</taxon>
        <taxon>Bacilli</taxon>
        <taxon>Lactobacillales</taxon>
        <taxon>Enterococcaceae</taxon>
        <taxon>Enterococcus</taxon>
    </lineage>
</organism>
<dbReference type="InterPro" id="IPR001387">
    <property type="entry name" value="Cro/C1-type_HTH"/>
</dbReference>
<evidence type="ECO:0000256" key="3">
    <source>
        <dbReference type="ARBA" id="ARBA00023163"/>
    </source>
</evidence>
<dbReference type="InterPro" id="IPR050807">
    <property type="entry name" value="TransReg_Diox_bact_type"/>
</dbReference>
<dbReference type="RefSeq" id="WP_069635541.1">
    <property type="nucleotide sequence ID" value="NZ_JXKZ01000029.1"/>
</dbReference>
<dbReference type="OrthoDB" id="1495025at2"/>
<evidence type="ECO:0000256" key="2">
    <source>
        <dbReference type="ARBA" id="ARBA00023125"/>
    </source>
</evidence>
<dbReference type="Pfam" id="PF01381">
    <property type="entry name" value="HTH_3"/>
    <property type="match status" value="1"/>
</dbReference>
<gene>
    <name evidence="5" type="ORF">BCR23_09415</name>
</gene>
<keyword evidence="2" id="KW-0238">DNA-binding</keyword>
<dbReference type="Proteomes" id="UP000094764">
    <property type="component" value="Unassembled WGS sequence"/>
</dbReference>
<name>A0A1E5GSL1_9ENTE</name>
<dbReference type="AlphaFoldDB" id="A0A1E5GSL1"/>
<reference evidence="6" key="1">
    <citation type="submission" date="2016-09" db="EMBL/GenBank/DDBJ databases">
        <authorList>
            <person name="Gulvik C.A."/>
        </authorList>
    </citation>
    <scope>NUCLEOTIDE SEQUENCE [LARGE SCALE GENOMIC DNA]</scope>
    <source>
        <strain evidence="6">LMG 26306</strain>
    </source>
</reference>
<dbReference type="Gene3D" id="1.10.260.40">
    <property type="entry name" value="lambda repressor-like DNA-binding domains"/>
    <property type="match status" value="1"/>
</dbReference>
<comment type="caution">
    <text evidence="5">The sequence shown here is derived from an EMBL/GenBank/DDBJ whole genome shotgun (WGS) entry which is preliminary data.</text>
</comment>
<dbReference type="EMBL" id="MIKB01000015">
    <property type="protein sequence ID" value="OEG15672.1"/>
    <property type="molecule type" value="Genomic_DNA"/>
</dbReference>
<dbReference type="InterPro" id="IPR010982">
    <property type="entry name" value="Lambda_DNA-bd_dom_sf"/>
</dbReference>
<dbReference type="STRING" id="903983.BCR23_09415"/>
<dbReference type="PROSITE" id="PS50943">
    <property type="entry name" value="HTH_CROC1"/>
    <property type="match status" value="1"/>
</dbReference>
<protein>
    <recommendedName>
        <fullName evidence="4">HTH cro/C1-type domain-containing protein</fullName>
    </recommendedName>
</protein>
<evidence type="ECO:0000313" key="6">
    <source>
        <dbReference type="Proteomes" id="UP000094764"/>
    </source>
</evidence>
<dbReference type="PANTHER" id="PTHR46797">
    <property type="entry name" value="HTH-TYPE TRANSCRIPTIONAL REGULATOR"/>
    <property type="match status" value="1"/>
</dbReference>
<keyword evidence="3" id="KW-0804">Transcription</keyword>
<evidence type="ECO:0000256" key="1">
    <source>
        <dbReference type="ARBA" id="ARBA00023015"/>
    </source>
</evidence>
<feature type="domain" description="HTH cro/C1-type" evidence="4">
    <location>
        <begin position="12"/>
        <end position="66"/>
    </location>
</feature>
<dbReference type="GO" id="GO:0003700">
    <property type="term" value="F:DNA-binding transcription factor activity"/>
    <property type="evidence" value="ECO:0007669"/>
    <property type="project" value="TreeGrafter"/>
</dbReference>
<keyword evidence="6" id="KW-1185">Reference proteome</keyword>
<dbReference type="SUPFAM" id="SSF47413">
    <property type="entry name" value="lambda repressor-like DNA-binding domains"/>
    <property type="match status" value="1"/>
</dbReference>
<keyword evidence="1" id="KW-0805">Transcription regulation</keyword>
<dbReference type="GO" id="GO:0005829">
    <property type="term" value="C:cytosol"/>
    <property type="evidence" value="ECO:0007669"/>
    <property type="project" value="TreeGrafter"/>
</dbReference>
<dbReference type="CDD" id="cd00093">
    <property type="entry name" value="HTH_XRE"/>
    <property type="match status" value="1"/>
</dbReference>
<accession>A0A1E5GSL1</accession>
<sequence length="105" mass="12190">MTDLNSILIKRIKILRKRLGISQEKLSLAASLDARYVNKLENGKFNLSVPTLDKLIEAFGMSYKDFFEFEIEEDNELEKLKKLSPKEKEDLLIQCIKISDVLNKE</sequence>
<evidence type="ECO:0000259" key="4">
    <source>
        <dbReference type="PROSITE" id="PS50943"/>
    </source>
</evidence>
<dbReference type="PANTHER" id="PTHR46797:SF23">
    <property type="entry name" value="HTH-TYPE TRANSCRIPTIONAL REGULATOR SUTR"/>
    <property type="match status" value="1"/>
</dbReference>
<dbReference type="GO" id="GO:0003677">
    <property type="term" value="F:DNA binding"/>
    <property type="evidence" value="ECO:0007669"/>
    <property type="project" value="UniProtKB-KW"/>
</dbReference>
<evidence type="ECO:0000313" key="5">
    <source>
        <dbReference type="EMBL" id="OEG15672.1"/>
    </source>
</evidence>